<evidence type="ECO:0000313" key="3">
    <source>
        <dbReference type="Proteomes" id="UP000076715"/>
    </source>
</evidence>
<sequence length="242" mass="26808">MRLLTLVIYFVFILIITSCTDALIGDEGKLDEDIYLNYQTVTSLELPFDEEWYVVNGGKTHEEGAHHFTSRGGGERYAIDFLIVVDTVLSNGAIRKIHFSGNWRKNENHYCFGKRLNAPGNGKIIEVVNNIDDNQPGTINRDQPGGNYIIIDHLNGETSILAHLKKGSIIVSVGDTVVKGQEVGKAGNSGASDTPHLHYQLQGTSGRLGGLGLPAQFLNYYKNDILIERDEPIRGQEVRKNN</sequence>
<name>A0A163CI87_9FLAO</name>
<comment type="caution">
    <text evidence="2">The sequence shown here is derived from an EMBL/GenBank/DDBJ whole genome shotgun (WGS) entry which is preliminary data.</text>
</comment>
<dbReference type="OrthoDB" id="9809488at2"/>
<dbReference type="InterPro" id="IPR016047">
    <property type="entry name" value="M23ase_b-sheet_dom"/>
</dbReference>
<dbReference type="SUPFAM" id="SSF51261">
    <property type="entry name" value="Duplicated hybrid motif"/>
    <property type="match status" value="1"/>
</dbReference>
<dbReference type="Proteomes" id="UP000076715">
    <property type="component" value="Unassembled WGS sequence"/>
</dbReference>
<dbReference type="Pfam" id="PF01551">
    <property type="entry name" value="Peptidase_M23"/>
    <property type="match status" value="1"/>
</dbReference>
<protein>
    <recommendedName>
        <fullName evidence="1">M23ase beta-sheet core domain-containing protein</fullName>
    </recommendedName>
</protein>
<dbReference type="EMBL" id="LQRT01000002">
    <property type="protein sequence ID" value="KZS42441.1"/>
    <property type="molecule type" value="Genomic_DNA"/>
</dbReference>
<dbReference type="STRING" id="1642818.AWE51_03085"/>
<dbReference type="Gene3D" id="2.70.70.10">
    <property type="entry name" value="Glucose Permease (Domain IIA)"/>
    <property type="match status" value="1"/>
</dbReference>
<organism evidence="2 3">
    <name type="scientific">Aquimarina aggregata</name>
    <dbReference type="NCBI Taxonomy" id="1642818"/>
    <lineage>
        <taxon>Bacteria</taxon>
        <taxon>Pseudomonadati</taxon>
        <taxon>Bacteroidota</taxon>
        <taxon>Flavobacteriia</taxon>
        <taxon>Flavobacteriales</taxon>
        <taxon>Flavobacteriaceae</taxon>
        <taxon>Aquimarina</taxon>
    </lineage>
</organism>
<dbReference type="InterPro" id="IPR050570">
    <property type="entry name" value="Cell_wall_metabolism_enzyme"/>
</dbReference>
<dbReference type="RefSeq" id="WP_066310183.1">
    <property type="nucleotide sequence ID" value="NZ_CANLSS010000001.1"/>
</dbReference>
<reference evidence="2 3" key="1">
    <citation type="submission" date="2016-01" db="EMBL/GenBank/DDBJ databases">
        <title>The draft genome sequence of Aquimarina sp. RZW4-3-2.</title>
        <authorList>
            <person name="Wang Y."/>
        </authorList>
    </citation>
    <scope>NUCLEOTIDE SEQUENCE [LARGE SCALE GENOMIC DNA]</scope>
    <source>
        <strain evidence="2 3">RZW4-3-2</strain>
    </source>
</reference>
<dbReference type="AlphaFoldDB" id="A0A163CI87"/>
<evidence type="ECO:0000313" key="2">
    <source>
        <dbReference type="EMBL" id="KZS42441.1"/>
    </source>
</evidence>
<dbReference type="InterPro" id="IPR011055">
    <property type="entry name" value="Dup_hybrid_motif"/>
</dbReference>
<proteinExistence type="predicted"/>
<dbReference type="GO" id="GO:0004222">
    <property type="term" value="F:metalloendopeptidase activity"/>
    <property type="evidence" value="ECO:0007669"/>
    <property type="project" value="TreeGrafter"/>
</dbReference>
<accession>A0A163CI87</accession>
<dbReference type="PROSITE" id="PS51257">
    <property type="entry name" value="PROKAR_LIPOPROTEIN"/>
    <property type="match status" value="1"/>
</dbReference>
<dbReference type="CDD" id="cd12797">
    <property type="entry name" value="M23_peptidase"/>
    <property type="match status" value="1"/>
</dbReference>
<feature type="domain" description="M23ase beta-sheet core" evidence="1">
    <location>
        <begin position="118"/>
        <end position="203"/>
    </location>
</feature>
<evidence type="ECO:0000259" key="1">
    <source>
        <dbReference type="Pfam" id="PF01551"/>
    </source>
</evidence>
<gene>
    <name evidence="2" type="ORF">AWE51_03085</name>
</gene>
<dbReference type="PANTHER" id="PTHR21666:SF270">
    <property type="entry name" value="MUREIN HYDROLASE ACTIVATOR ENVC"/>
    <property type="match status" value="1"/>
</dbReference>
<dbReference type="PANTHER" id="PTHR21666">
    <property type="entry name" value="PEPTIDASE-RELATED"/>
    <property type="match status" value="1"/>
</dbReference>
<keyword evidence="3" id="KW-1185">Reference proteome</keyword>